<evidence type="ECO:0000313" key="1">
    <source>
        <dbReference type="EMBL" id="MFC6182337.1"/>
    </source>
</evidence>
<evidence type="ECO:0000313" key="2">
    <source>
        <dbReference type="Proteomes" id="UP001596282"/>
    </source>
</evidence>
<name>A0ABW1S3N2_9LACO</name>
<organism evidence="1 2">
    <name type="scientific">Lactiplantibacillus daowaiensis</name>
    <dbReference type="NCBI Taxonomy" id="2559918"/>
    <lineage>
        <taxon>Bacteria</taxon>
        <taxon>Bacillati</taxon>
        <taxon>Bacillota</taxon>
        <taxon>Bacilli</taxon>
        <taxon>Lactobacillales</taxon>
        <taxon>Lactobacillaceae</taxon>
        <taxon>Lactiplantibacillus</taxon>
    </lineage>
</organism>
<proteinExistence type="predicted"/>
<dbReference type="RefSeq" id="WP_137627580.1">
    <property type="nucleotide sequence ID" value="NZ_BJDJ01000002.1"/>
</dbReference>
<comment type="caution">
    <text evidence="1">The sequence shown here is derived from an EMBL/GenBank/DDBJ whole genome shotgun (WGS) entry which is preliminary data.</text>
</comment>
<protein>
    <submittedName>
        <fullName evidence="1">Uncharacterized protein</fullName>
    </submittedName>
</protein>
<gene>
    <name evidence="1" type="ORF">ACFP5Y_13955</name>
</gene>
<keyword evidence="2" id="KW-1185">Reference proteome</keyword>
<sequence length="79" mass="8918">MLATVKLTNDLIVSQTVIVDGEITYQIKLQRRRWLPTCYQLRLTATTLLGTITVQRLNFTDLAVAQAAFDHQQVTLTAN</sequence>
<reference evidence="2" key="1">
    <citation type="journal article" date="2019" name="Int. J. Syst. Evol. Microbiol.">
        <title>The Global Catalogue of Microorganisms (GCM) 10K type strain sequencing project: providing services to taxonomists for standard genome sequencing and annotation.</title>
        <authorList>
            <consortium name="The Broad Institute Genomics Platform"/>
            <consortium name="The Broad Institute Genome Sequencing Center for Infectious Disease"/>
            <person name="Wu L."/>
            <person name="Ma J."/>
        </authorList>
    </citation>
    <scope>NUCLEOTIDE SEQUENCE [LARGE SCALE GENOMIC DNA]</scope>
    <source>
        <strain evidence="2">CCM 8933</strain>
    </source>
</reference>
<accession>A0ABW1S3N2</accession>
<dbReference type="EMBL" id="JBHSSC010000044">
    <property type="protein sequence ID" value="MFC6182337.1"/>
    <property type="molecule type" value="Genomic_DNA"/>
</dbReference>
<dbReference type="Proteomes" id="UP001596282">
    <property type="component" value="Unassembled WGS sequence"/>
</dbReference>